<keyword evidence="4" id="KW-0653">Protein transport</keyword>
<dbReference type="Gene3D" id="1.20.5.110">
    <property type="match status" value="1"/>
</dbReference>
<evidence type="ECO:0000256" key="6">
    <source>
        <dbReference type="ARBA" id="ARBA00023034"/>
    </source>
</evidence>
<dbReference type="SUPFAM" id="SSF58038">
    <property type="entry name" value="SNARE fusion complex"/>
    <property type="match status" value="1"/>
</dbReference>
<evidence type="ECO:0000313" key="11">
    <source>
        <dbReference type="EMBL" id="KAJ2864442.1"/>
    </source>
</evidence>
<organism evidence="11 12">
    <name type="scientific">Coemansia aciculifera</name>
    <dbReference type="NCBI Taxonomy" id="417176"/>
    <lineage>
        <taxon>Eukaryota</taxon>
        <taxon>Fungi</taxon>
        <taxon>Fungi incertae sedis</taxon>
        <taxon>Zoopagomycota</taxon>
        <taxon>Kickxellomycotina</taxon>
        <taxon>Kickxellomycetes</taxon>
        <taxon>Kickxellales</taxon>
        <taxon>Kickxellaceae</taxon>
        <taxon>Coemansia</taxon>
    </lineage>
</organism>
<evidence type="ECO:0000256" key="2">
    <source>
        <dbReference type="ARBA" id="ARBA00022448"/>
    </source>
</evidence>
<accession>A0A9W8M6Q8</accession>
<keyword evidence="2" id="KW-0813">Transport</keyword>
<dbReference type="AlphaFoldDB" id="A0A9W8M6Q8"/>
<evidence type="ECO:0000256" key="7">
    <source>
        <dbReference type="ARBA" id="ARBA00023136"/>
    </source>
</evidence>
<feature type="domain" description="T-SNARE coiled-coil homology" evidence="10">
    <location>
        <begin position="71"/>
        <end position="133"/>
    </location>
</feature>
<proteinExistence type="predicted"/>
<dbReference type="CDD" id="cd15853">
    <property type="entry name" value="SNARE_Bet1"/>
    <property type="match status" value="1"/>
</dbReference>
<protein>
    <recommendedName>
        <fullName evidence="10">t-SNARE coiled-coil homology domain-containing protein</fullName>
    </recommendedName>
</protein>
<dbReference type="InterPro" id="IPR039899">
    <property type="entry name" value="BET1_SNARE"/>
</dbReference>
<keyword evidence="6" id="KW-0333">Golgi apparatus</keyword>
<gene>
    <name evidence="11" type="ORF">GGH94_002894</name>
</gene>
<sequence length="174" mass="19761">MAINRYRVYDIVQRSLSTVLFGTTFIGGAFIGVNVYNNYVQKQKLQKEAIMSRRSNRTPNEAEGSGQGEAFELEQQNNRHLDSLASKVSALHSVSLNIHDDVNDQNRLLDNTSETFNRFGNMFDRTRQTLTHTLATAGSRFMCYLTLILVFGVFSLYYIAVNLLSREPEPPELT</sequence>
<evidence type="ECO:0000256" key="4">
    <source>
        <dbReference type="ARBA" id="ARBA00022927"/>
    </source>
</evidence>
<dbReference type="Pfam" id="PF14880">
    <property type="entry name" value="COX14"/>
    <property type="match status" value="1"/>
</dbReference>
<evidence type="ECO:0000256" key="9">
    <source>
        <dbReference type="SAM" id="Phobius"/>
    </source>
</evidence>
<keyword evidence="12" id="KW-1185">Reference proteome</keyword>
<evidence type="ECO:0000256" key="1">
    <source>
        <dbReference type="ARBA" id="ARBA00004394"/>
    </source>
</evidence>
<dbReference type="PROSITE" id="PS50192">
    <property type="entry name" value="T_SNARE"/>
    <property type="match status" value="1"/>
</dbReference>
<comment type="subcellular location">
    <subcellularLocation>
        <location evidence="8">Endomembrane system</location>
        <topology evidence="8">Single-pass type IV membrane protein</topology>
    </subcellularLocation>
    <subcellularLocation>
        <location evidence="1">Golgi apparatus membrane</location>
    </subcellularLocation>
</comment>
<dbReference type="InterPro" id="IPR029208">
    <property type="entry name" value="COX14"/>
</dbReference>
<evidence type="ECO:0000256" key="5">
    <source>
        <dbReference type="ARBA" id="ARBA00022989"/>
    </source>
</evidence>
<keyword evidence="3 9" id="KW-0812">Transmembrane</keyword>
<dbReference type="PANTHER" id="PTHR12791">
    <property type="entry name" value="GOLGI SNARE BET1-RELATED"/>
    <property type="match status" value="1"/>
</dbReference>
<name>A0A9W8M6Q8_9FUNG</name>
<keyword evidence="5 9" id="KW-1133">Transmembrane helix</keyword>
<reference evidence="11" key="1">
    <citation type="submission" date="2022-07" db="EMBL/GenBank/DDBJ databases">
        <title>Phylogenomic reconstructions and comparative analyses of Kickxellomycotina fungi.</title>
        <authorList>
            <person name="Reynolds N.K."/>
            <person name="Stajich J.E."/>
            <person name="Barry K."/>
            <person name="Grigoriev I.V."/>
            <person name="Crous P."/>
            <person name="Smith M.E."/>
        </authorList>
    </citation>
    <scope>NUCLEOTIDE SEQUENCE</scope>
    <source>
        <strain evidence="11">RSA 476</strain>
    </source>
</reference>
<evidence type="ECO:0000313" key="12">
    <source>
        <dbReference type="Proteomes" id="UP001140074"/>
    </source>
</evidence>
<evidence type="ECO:0000256" key="3">
    <source>
        <dbReference type="ARBA" id="ARBA00022692"/>
    </source>
</evidence>
<feature type="transmembrane region" description="Helical" evidence="9">
    <location>
        <begin position="16"/>
        <end position="37"/>
    </location>
</feature>
<evidence type="ECO:0000256" key="8">
    <source>
        <dbReference type="ARBA" id="ARBA00046280"/>
    </source>
</evidence>
<evidence type="ECO:0000259" key="10">
    <source>
        <dbReference type="PROSITE" id="PS50192"/>
    </source>
</evidence>
<dbReference type="EMBL" id="JANBUY010000087">
    <property type="protein sequence ID" value="KAJ2864442.1"/>
    <property type="molecule type" value="Genomic_DNA"/>
</dbReference>
<comment type="caution">
    <text evidence="11">The sequence shown here is derived from an EMBL/GenBank/DDBJ whole genome shotgun (WGS) entry which is preliminary data.</text>
</comment>
<feature type="transmembrane region" description="Helical" evidence="9">
    <location>
        <begin position="141"/>
        <end position="160"/>
    </location>
</feature>
<dbReference type="Proteomes" id="UP001140074">
    <property type="component" value="Unassembled WGS sequence"/>
</dbReference>
<dbReference type="GO" id="GO:0000139">
    <property type="term" value="C:Golgi membrane"/>
    <property type="evidence" value="ECO:0007669"/>
    <property type="project" value="UniProtKB-SubCell"/>
</dbReference>
<dbReference type="GO" id="GO:0015031">
    <property type="term" value="P:protein transport"/>
    <property type="evidence" value="ECO:0007669"/>
    <property type="project" value="UniProtKB-KW"/>
</dbReference>
<dbReference type="InterPro" id="IPR000727">
    <property type="entry name" value="T_SNARE_dom"/>
</dbReference>
<keyword evidence="7 9" id="KW-0472">Membrane</keyword>